<dbReference type="PANTHER" id="PTHR34781:SF2">
    <property type="entry name" value="TRANSMEMBRANE PROTEIN"/>
    <property type="match status" value="1"/>
</dbReference>
<feature type="transmembrane region" description="Helical" evidence="1">
    <location>
        <begin position="72"/>
        <end position="92"/>
    </location>
</feature>
<gene>
    <name evidence="2" type="ORF">SASPL_103350</name>
</gene>
<dbReference type="InterPro" id="IPR021775">
    <property type="entry name" value="DUF3339"/>
</dbReference>
<keyword evidence="3" id="KW-1185">Reference proteome</keyword>
<evidence type="ECO:0000313" key="2">
    <source>
        <dbReference type="EMBL" id="KAG6438408.1"/>
    </source>
</evidence>
<accession>A0A8X8YYM0</accession>
<organism evidence="2">
    <name type="scientific">Salvia splendens</name>
    <name type="common">Scarlet sage</name>
    <dbReference type="NCBI Taxonomy" id="180675"/>
    <lineage>
        <taxon>Eukaryota</taxon>
        <taxon>Viridiplantae</taxon>
        <taxon>Streptophyta</taxon>
        <taxon>Embryophyta</taxon>
        <taxon>Tracheophyta</taxon>
        <taxon>Spermatophyta</taxon>
        <taxon>Magnoliopsida</taxon>
        <taxon>eudicotyledons</taxon>
        <taxon>Gunneridae</taxon>
        <taxon>Pentapetalae</taxon>
        <taxon>asterids</taxon>
        <taxon>lamiids</taxon>
        <taxon>Lamiales</taxon>
        <taxon>Lamiaceae</taxon>
        <taxon>Nepetoideae</taxon>
        <taxon>Mentheae</taxon>
        <taxon>Salviinae</taxon>
        <taxon>Salvia</taxon>
        <taxon>Salvia subgen. Calosphace</taxon>
        <taxon>core Calosphace</taxon>
    </lineage>
</organism>
<name>A0A8X8YYM0_SALSN</name>
<dbReference type="EMBL" id="PNBA02000001">
    <property type="protein sequence ID" value="KAG6438408.1"/>
    <property type="molecule type" value="Genomic_DNA"/>
</dbReference>
<dbReference type="Proteomes" id="UP000298416">
    <property type="component" value="Unassembled WGS sequence"/>
</dbReference>
<protein>
    <submittedName>
        <fullName evidence="2">Uncharacterized protein</fullName>
    </submittedName>
</protein>
<proteinExistence type="predicted"/>
<dbReference type="AlphaFoldDB" id="A0A8X8YYM0"/>
<reference evidence="2" key="2">
    <citation type="submission" date="2020-08" db="EMBL/GenBank/DDBJ databases">
        <title>Plant Genome Project.</title>
        <authorList>
            <person name="Zhang R.-G."/>
        </authorList>
    </citation>
    <scope>NUCLEOTIDE SEQUENCE</scope>
    <source>
        <strain evidence="2">Huo1</strain>
        <tissue evidence="2">Leaf</tissue>
    </source>
</reference>
<feature type="transmembrane region" description="Helical" evidence="1">
    <location>
        <begin position="211"/>
        <end position="233"/>
    </location>
</feature>
<reference evidence="2" key="1">
    <citation type="submission" date="2018-01" db="EMBL/GenBank/DDBJ databases">
        <authorList>
            <person name="Mao J.F."/>
        </authorList>
    </citation>
    <scope>NUCLEOTIDE SEQUENCE</scope>
    <source>
        <strain evidence="2">Huo1</strain>
        <tissue evidence="2">Leaf</tissue>
    </source>
</reference>
<feature type="transmembrane region" description="Helical" evidence="1">
    <location>
        <begin position="45"/>
        <end position="66"/>
    </location>
</feature>
<dbReference type="Pfam" id="PF11820">
    <property type="entry name" value="DUF3339"/>
    <property type="match status" value="1"/>
</dbReference>
<keyword evidence="1" id="KW-0472">Membrane</keyword>
<comment type="caution">
    <text evidence="2">The sequence shown here is derived from an EMBL/GenBank/DDBJ whole genome shotgun (WGS) entry which is preliminary data.</text>
</comment>
<evidence type="ECO:0000256" key="1">
    <source>
        <dbReference type="SAM" id="Phobius"/>
    </source>
</evidence>
<dbReference type="PANTHER" id="PTHR34781">
    <property type="entry name" value="TRANSMEMBRANE PROTEIN"/>
    <property type="match status" value="1"/>
</dbReference>
<keyword evidence="1" id="KW-1133">Transmembrane helix</keyword>
<keyword evidence="1" id="KW-0812">Transmembrane</keyword>
<evidence type="ECO:0000313" key="3">
    <source>
        <dbReference type="Proteomes" id="UP000298416"/>
    </source>
</evidence>
<sequence>MSENDEQTRDLQELCSMFTDILRSPPPLRLPLIPRLSQPNQISPAAFGLLFIGISVALMLFGFVAFVVGITLMPLVISLMFFFYFVEILSNLSRISRAILWRPAPHSYNFVSGYVELFKIRYGAAGLYIRVATPKLASSYPTYMCTPIARRKMQSIAVKIIVCTKIERPLVRMLTNSIPLLPPGSWNNNPGLVLQLPGKNKPVEFLNMKTSVLAIVLHAVIYGLLLVLFLVMLDIHIYA</sequence>